<reference evidence="5 6" key="1">
    <citation type="submission" date="2019-01" db="EMBL/GenBank/DDBJ databases">
        <title>Complete genome sequence of Cohnella hallensis HS21 isolated from Korean fir (Abies koreana) rhizospheric soil.</title>
        <authorList>
            <person name="Jiang L."/>
            <person name="Kang S.W."/>
            <person name="Kim S."/>
            <person name="Jung J."/>
            <person name="Kim C.Y."/>
            <person name="Kim D.H."/>
            <person name="Kim S.W."/>
            <person name="Lee J."/>
        </authorList>
    </citation>
    <scope>NUCLEOTIDE SEQUENCE [LARGE SCALE GENOMIC DNA]</scope>
    <source>
        <strain evidence="5 6">HS21</strain>
    </source>
</reference>
<sequence length="325" mass="37159">MNDSIHDEFHDHYPRYLNILNALDAPIIDRIEIPELIGSGAITRTRLRPGMELVIADCHLNQKQKIRFQSDIPMIELSFWIKGNNDVTLSGKPLHIRDNHCQLAFMQHLDAEMYYSAGEPMLACEIRLEESVFIDLIETLGGDASLDIKRILANEPVRIYQQMIQPTEQLLVRQLLNCPYEPPLRKMYIEGKALELLAIYLQKCLFDNVSSTARRGKGLRRTDLDKIRAAADMLVARMDQPPSLLELSQLAEISDFKLKTGFKELYGTTVFGYLRDKRMEQALLLLETERVSVYEAAIATGYSNPSHFASVFREKYGVNPGQWGK</sequence>
<dbReference type="AlphaFoldDB" id="A0A3T1D8A5"/>
<dbReference type="PROSITE" id="PS01124">
    <property type="entry name" value="HTH_ARAC_FAMILY_2"/>
    <property type="match status" value="1"/>
</dbReference>
<dbReference type="SUPFAM" id="SSF46689">
    <property type="entry name" value="Homeodomain-like"/>
    <property type="match status" value="1"/>
</dbReference>
<keyword evidence="3" id="KW-0804">Transcription</keyword>
<dbReference type="PANTHER" id="PTHR47893">
    <property type="entry name" value="REGULATORY PROTEIN PCHR"/>
    <property type="match status" value="1"/>
</dbReference>
<dbReference type="PROSITE" id="PS00041">
    <property type="entry name" value="HTH_ARAC_FAMILY_1"/>
    <property type="match status" value="1"/>
</dbReference>
<evidence type="ECO:0000313" key="5">
    <source>
        <dbReference type="EMBL" id="BBI34316.1"/>
    </source>
</evidence>
<evidence type="ECO:0000256" key="3">
    <source>
        <dbReference type="ARBA" id="ARBA00023163"/>
    </source>
</evidence>
<keyword evidence="1" id="KW-0805">Transcription regulation</keyword>
<dbReference type="KEGG" id="cohn:KCTCHS21_37150"/>
<dbReference type="InterPro" id="IPR053142">
    <property type="entry name" value="PchR_regulatory_protein"/>
</dbReference>
<dbReference type="GO" id="GO:0043565">
    <property type="term" value="F:sequence-specific DNA binding"/>
    <property type="evidence" value="ECO:0007669"/>
    <property type="project" value="InterPro"/>
</dbReference>
<proteinExistence type="predicted"/>
<evidence type="ECO:0000256" key="2">
    <source>
        <dbReference type="ARBA" id="ARBA00023125"/>
    </source>
</evidence>
<dbReference type="SMART" id="SM00342">
    <property type="entry name" value="HTH_ARAC"/>
    <property type="match status" value="1"/>
</dbReference>
<dbReference type="Gene3D" id="1.10.10.60">
    <property type="entry name" value="Homeodomain-like"/>
    <property type="match status" value="2"/>
</dbReference>
<accession>A0A3T1D8A5</accession>
<dbReference type="InterPro" id="IPR018060">
    <property type="entry name" value="HTH_AraC"/>
</dbReference>
<dbReference type="RefSeq" id="WP_130611442.1">
    <property type="nucleotide sequence ID" value="NZ_AP019400.1"/>
</dbReference>
<evidence type="ECO:0000259" key="4">
    <source>
        <dbReference type="PROSITE" id="PS01124"/>
    </source>
</evidence>
<feature type="domain" description="HTH araC/xylS-type" evidence="4">
    <location>
        <begin position="228"/>
        <end position="325"/>
    </location>
</feature>
<gene>
    <name evidence="5" type="ORF">KCTCHS21_37150</name>
</gene>
<evidence type="ECO:0000256" key="1">
    <source>
        <dbReference type="ARBA" id="ARBA00023015"/>
    </source>
</evidence>
<evidence type="ECO:0000313" key="6">
    <source>
        <dbReference type="Proteomes" id="UP000289856"/>
    </source>
</evidence>
<name>A0A3T1D8A5_9BACL</name>
<dbReference type="GO" id="GO:0003700">
    <property type="term" value="F:DNA-binding transcription factor activity"/>
    <property type="evidence" value="ECO:0007669"/>
    <property type="project" value="InterPro"/>
</dbReference>
<dbReference type="Pfam" id="PF12833">
    <property type="entry name" value="HTH_18"/>
    <property type="match status" value="1"/>
</dbReference>
<dbReference type="EMBL" id="AP019400">
    <property type="protein sequence ID" value="BBI34316.1"/>
    <property type="molecule type" value="Genomic_DNA"/>
</dbReference>
<dbReference type="PANTHER" id="PTHR47893:SF1">
    <property type="entry name" value="REGULATORY PROTEIN PCHR"/>
    <property type="match status" value="1"/>
</dbReference>
<dbReference type="OrthoDB" id="9782503at2"/>
<keyword evidence="2" id="KW-0238">DNA-binding</keyword>
<dbReference type="InterPro" id="IPR009057">
    <property type="entry name" value="Homeodomain-like_sf"/>
</dbReference>
<dbReference type="Proteomes" id="UP000289856">
    <property type="component" value="Chromosome"/>
</dbReference>
<organism evidence="5 6">
    <name type="scientific">Cohnella abietis</name>
    <dbReference type="NCBI Taxonomy" id="2507935"/>
    <lineage>
        <taxon>Bacteria</taxon>
        <taxon>Bacillati</taxon>
        <taxon>Bacillota</taxon>
        <taxon>Bacilli</taxon>
        <taxon>Bacillales</taxon>
        <taxon>Paenibacillaceae</taxon>
        <taxon>Cohnella</taxon>
    </lineage>
</organism>
<dbReference type="InterPro" id="IPR018062">
    <property type="entry name" value="HTH_AraC-typ_CS"/>
</dbReference>
<keyword evidence="6" id="KW-1185">Reference proteome</keyword>
<protein>
    <submittedName>
        <fullName evidence="5">AraC family transcriptional regulator</fullName>
    </submittedName>
</protein>